<dbReference type="InterPro" id="IPR016169">
    <property type="entry name" value="FAD-bd_PCMH_sub2"/>
</dbReference>
<dbReference type="InterPro" id="IPR036318">
    <property type="entry name" value="FAD-bd_PCMH-like_sf"/>
</dbReference>
<gene>
    <name evidence="3" type="ORF">ATK36_0413</name>
</gene>
<dbReference type="Pfam" id="PF04030">
    <property type="entry name" value="ALO"/>
    <property type="match status" value="1"/>
</dbReference>
<dbReference type="Gene3D" id="1.10.45.10">
    <property type="entry name" value="Vanillyl-alcohol Oxidase, Chain A, domain 4"/>
    <property type="match status" value="1"/>
</dbReference>
<dbReference type="Gene3D" id="3.30.43.10">
    <property type="entry name" value="Uridine Diphospho-n-acetylenolpyruvylglucosamine Reductase, domain 2"/>
    <property type="match status" value="1"/>
</dbReference>
<accession>A0A2A9G257</accession>
<name>A0A2A9G257_9PSEU</name>
<dbReference type="PANTHER" id="PTHR43762:SF1">
    <property type="entry name" value="D-ARABINONO-1,4-LACTONE OXIDASE"/>
    <property type="match status" value="1"/>
</dbReference>
<keyword evidence="4" id="KW-1185">Reference proteome</keyword>
<reference evidence="3 4" key="1">
    <citation type="submission" date="2017-10" db="EMBL/GenBank/DDBJ databases">
        <title>Sequencing the genomes of 1000 actinobacteria strains.</title>
        <authorList>
            <person name="Klenk H.-P."/>
        </authorList>
    </citation>
    <scope>NUCLEOTIDE SEQUENCE [LARGE SCALE GENOMIC DNA]</scope>
    <source>
        <strain evidence="3 4">DSM 46092</strain>
    </source>
</reference>
<dbReference type="Proteomes" id="UP000243542">
    <property type="component" value="Unassembled WGS sequence"/>
</dbReference>
<dbReference type="Gene3D" id="3.30.70.2530">
    <property type="match status" value="1"/>
</dbReference>
<sequence length="434" mass="46629">MIGTVSSALVIDDARATRTNWAGNLTYRAREIRTPRTVEEARELVARAPRVKALGSRHSFNAVADSPDGLQLDLSALDVPTTIDPAAASVTLGGGVRYGDVVKQLDEAGFALANLASLPHITVAGSVATGTHGSGQHQPGLASAVSAVELLTADGELRTFSRTGDPDVFPGLVVNAGALGVLTRLTLDLEPAFQVRQDAFDALPWQAAIEHFDEIQAAGYSVSMFTNWARDVVDQVVLKNRVPAEVPRTLFGAVPADGPRHPAHAAGISAENTTVQGGVPGPWYDRLPHFRVGFAPSVGAELQSEYFVPRASAAAVFEALRGIGDRIAELALVSEIRTLAADDLWLSPGYRSDRVALHFTWRPRQPEVEALLPLMEERLAPFAVRAHWGKLVHGKPLEPGHRGLPKFRELAGRLDPAGKFRNPFLDWALFDTQG</sequence>
<dbReference type="GO" id="GO:0071949">
    <property type="term" value="F:FAD binding"/>
    <property type="evidence" value="ECO:0007669"/>
    <property type="project" value="InterPro"/>
</dbReference>
<dbReference type="InterPro" id="IPR006094">
    <property type="entry name" value="Oxid_FAD_bind_N"/>
</dbReference>
<protein>
    <submittedName>
        <fullName evidence="3">Xylitol oxidase</fullName>
    </submittedName>
</protein>
<evidence type="ECO:0000256" key="1">
    <source>
        <dbReference type="ARBA" id="ARBA00023002"/>
    </source>
</evidence>
<dbReference type="PROSITE" id="PS51387">
    <property type="entry name" value="FAD_PCMH"/>
    <property type="match status" value="1"/>
</dbReference>
<keyword evidence="1" id="KW-0560">Oxidoreductase</keyword>
<comment type="caution">
    <text evidence="3">The sequence shown here is derived from an EMBL/GenBank/DDBJ whole genome shotgun (WGS) entry which is preliminary data.</text>
</comment>
<dbReference type="AlphaFoldDB" id="A0A2A9G257"/>
<dbReference type="GO" id="GO:0016020">
    <property type="term" value="C:membrane"/>
    <property type="evidence" value="ECO:0007669"/>
    <property type="project" value="InterPro"/>
</dbReference>
<dbReference type="InterPro" id="IPR016166">
    <property type="entry name" value="FAD-bd_PCMH"/>
</dbReference>
<dbReference type="InterPro" id="IPR010031">
    <property type="entry name" value="FAD_lactone_oxidase-like"/>
</dbReference>
<dbReference type="SUPFAM" id="SSF56176">
    <property type="entry name" value="FAD-binding/transporter-associated domain-like"/>
    <property type="match status" value="1"/>
</dbReference>
<dbReference type="GO" id="GO:0003885">
    <property type="term" value="F:D-arabinono-1,4-lactone oxidase activity"/>
    <property type="evidence" value="ECO:0007669"/>
    <property type="project" value="InterPro"/>
</dbReference>
<dbReference type="PANTHER" id="PTHR43762">
    <property type="entry name" value="L-GULONOLACTONE OXIDASE"/>
    <property type="match status" value="1"/>
</dbReference>
<dbReference type="GO" id="GO:0080049">
    <property type="term" value="F:L-gulono-1,4-lactone dehydrogenase activity"/>
    <property type="evidence" value="ECO:0007669"/>
    <property type="project" value="TreeGrafter"/>
</dbReference>
<evidence type="ECO:0000259" key="2">
    <source>
        <dbReference type="PROSITE" id="PS51387"/>
    </source>
</evidence>
<dbReference type="InterPro" id="IPR016167">
    <property type="entry name" value="FAD-bd_PCMH_sub1"/>
</dbReference>
<proteinExistence type="predicted"/>
<dbReference type="Gene3D" id="3.30.70.2520">
    <property type="match status" value="1"/>
</dbReference>
<organism evidence="3 4">
    <name type="scientific">Amycolatopsis sulphurea</name>
    <dbReference type="NCBI Taxonomy" id="76022"/>
    <lineage>
        <taxon>Bacteria</taxon>
        <taxon>Bacillati</taxon>
        <taxon>Actinomycetota</taxon>
        <taxon>Actinomycetes</taxon>
        <taxon>Pseudonocardiales</taxon>
        <taxon>Pseudonocardiaceae</taxon>
        <taxon>Amycolatopsis</taxon>
    </lineage>
</organism>
<feature type="domain" description="FAD-binding PCMH-type" evidence="2">
    <location>
        <begin position="25"/>
        <end position="192"/>
    </location>
</feature>
<dbReference type="InterPro" id="IPR016171">
    <property type="entry name" value="Vanillyl_alc_oxidase_C-sub2"/>
</dbReference>
<dbReference type="Pfam" id="PF01565">
    <property type="entry name" value="FAD_binding_4"/>
    <property type="match status" value="1"/>
</dbReference>
<dbReference type="InterPro" id="IPR007173">
    <property type="entry name" value="ALO_C"/>
</dbReference>
<evidence type="ECO:0000313" key="4">
    <source>
        <dbReference type="Proteomes" id="UP000243542"/>
    </source>
</evidence>
<dbReference type="Gene3D" id="3.30.465.10">
    <property type="match status" value="1"/>
</dbReference>
<dbReference type="EMBL" id="PDJK01000001">
    <property type="protein sequence ID" value="PFG56880.1"/>
    <property type="molecule type" value="Genomic_DNA"/>
</dbReference>
<evidence type="ECO:0000313" key="3">
    <source>
        <dbReference type="EMBL" id="PFG56880.1"/>
    </source>
</evidence>